<feature type="compositionally biased region" description="Polar residues" evidence="1">
    <location>
        <begin position="467"/>
        <end position="477"/>
    </location>
</feature>
<evidence type="ECO:0000313" key="4">
    <source>
        <dbReference type="Proteomes" id="UP001270362"/>
    </source>
</evidence>
<evidence type="ECO:0000256" key="1">
    <source>
        <dbReference type="SAM" id="MobiDB-lite"/>
    </source>
</evidence>
<organism evidence="3 4">
    <name type="scientific">Podospora appendiculata</name>
    <dbReference type="NCBI Taxonomy" id="314037"/>
    <lineage>
        <taxon>Eukaryota</taxon>
        <taxon>Fungi</taxon>
        <taxon>Dikarya</taxon>
        <taxon>Ascomycota</taxon>
        <taxon>Pezizomycotina</taxon>
        <taxon>Sordariomycetes</taxon>
        <taxon>Sordariomycetidae</taxon>
        <taxon>Sordariales</taxon>
        <taxon>Podosporaceae</taxon>
        <taxon>Podospora</taxon>
    </lineage>
</organism>
<feature type="compositionally biased region" description="Polar residues" evidence="1">
    <location>
        <begin position="544"/>
        <end position="565"/>
    </location>
</feature>
<name>A0AAE1C7Z1_9PEZI</name>
<dbReference type="EMBL" id="JAULSO010000005">
    <property type="protein sequence ID" value="KAK3682219.1"/>
    <property type="molecule type" value="Genomic_DNA"/>
</dbReference>
<protein>
    <recommendedName>
        <fullName evidence="2">Myb-like domain-containing protein</fullName>
    </recommendedName>
</protein>
<feature type="region of interest" description="Disordered" evidence="1">
    <location>
        <begin position="606"/>
        <end position="642"/>
    </location>
</feature>
<evidence type="ECO:0000259" key="2">
    <source>
        <dbReference type="PROSITE" id="PS50090"/>
    </source>
</evidence>
<feature type="compositionally biased region" description="Basic and acidic residues" evidence="1">
    <location>
        <begin position="630"/>
        <end position="642"/>
    </location>
</feature>
<reference evidence="3" key="2">
    <citation type="submission" date="2023-06" db="EMBL/GenBank/DDBJ databases">
        <authorList>
            <consortium name="Lawrence Berkeley National Laboratory"/>
            <person name="Haridas S."/>
            <person name="Hensen N."/>
            <person name="Bonometti L."/>
            <person name="Westerberg I."/>
            <person name="Brannstrom I.O."/>
            <person name="Guillou S."/>
            <person name="Cros-Aarteil S."/>
            <person name="Calhoun S."/>
            <person name="Kuo A."/>
            <person name="Mondo S."/>
            <person name="Pangilinan J."/>
            <person name="Riley R."/>
            <person name="Labutti K."/>
            <person name="Andreopoulos B."/>
            <person name="Lipzen A."/>
            <person name="Chen C."/>
            <person name="Yanf M."/>
            <person name="Daum C."/>
            <person name="Ng V."/>
            <person name="Clum A."/>
            <person name="Steindorff A."/>
            <person name="Ohm R."/>
            <person name="Martin F."/>
            <person name="Silar P."/>
            <person name="Natvig D."/>
            <person name="Lalanne C."/>
            <person name="Gautier V."/>
            <person name="Ament-Velasquez S.L."/>
            <person name="Kruys A."/>
            <person name="Hutchinson M.I."/>
            <person name="Powell A.J."/>
            <person name="Barry K."/>
            <person name="Miller A.N."/>
            <person name="Grigoriev I.V."/>
            <person name="Debuchy R."/>
            <person name="Gladieux P."/>
            <person name="Thoren M.H."/>
            <person name="Johannesson H."/>
        </authorList>
    </citation>
    <scope>NUCLEOTIDE SEQUENCE</scope>
    <source>
        <strain evidence="3">CBS 314.62</strain>
    </source>
</reference>
<reference evidence="3" key="1">
    <citation type="journal article" date="2023" name="Mol. Phylogenet. Evol.">
        <title>Genome-scale phylogeny and comparative genomics of the fungal order Sordariales.</title>
        <authorList>
            <person name="Hensen N."/>
            <person name="Bonometti L."/>
            <person name="Westerberg I."/>
            <person name="Brannstrom I.O."/>
            <person name="Guillou S."/>
            <person name="Cros-Aarteil S."/>
            <person name="Calhoun S."/>
            <person name="Haridas S."/>
            <person name="Kuo A."/>
            <person name="Mondo S."/>
            <person name="Pangilinan J."/>
            <person name="Riley R."/>
            <person name="LaButti K."/>
            <person name="Andreopoulos B."/>
            <person name="Lipzen A."/>
            <person name="Chen C."/>
            <person name="Yan M."/>
            <person name="Daum C."/>
            <person name="Ng V."/>
            <person name="Clum A."/>
            <person name="Steindorff A."/>
            <person name="Ohm R.A."/>
            <person name="Martin F."/>
            <person name="Silar P."/>
            <person name="Natvig D.O."/>
            <person name="Lalanne C."/>
            <person name="Gautier V."/>
            <person name="Ament-Velasquez S.L."/>
            <person name="Kruys A."/>
            <person name="Hutchinson M.I."/>
            <person name="Powell A.J."/>
            <person name="Barry K."/>
            <person name="Miller A.N."/>
            <person name="Grigoriev I.V."/>
            <person name="Debuchy R."/>
            <person name="Gladieux P."/>
            <person name="Hiltunen Thoren M."/>
            <person name="Johannesson H."/>
        </authorList>
    </citation>
    <scope>NUCLEOTIDE SEQUENCE</scope>
    <source>
        <strain evidence="3">CBS 314.62</strain>
    </source>
</reference>
<proteinExistence type="predicted"/>
<feature type="compositionally biased region" description="Low complexity" evidence="1">
    <location>
        <begin position="617"/>
        <end position="629"/>
    </location>
</feature>
<feature type="compositionally biased region" description="Low complexity" evidence="1">
    <location>
        <begin position="566"/>
        <end position="584"/>
    </location>
</feature>
<feature type="domain" description="Myb-like" evidence="2">
    <location>
        <begin position="689"/>
        <end position="759"/>
    </location>
</feature>
<dbReference type="AlphaFoldDB" id="A0AAE1C7Z1"/>
<comment type="caution">
    <text evidence="3">The sequence shown here is derived from an EMBL/GenBank/DDBJ whole genome shotgun (WGS) entry which is preliminary data.</text>
</comment>
<feature type="compositionally biased region" description="Pro residues" evidence="1">
    <location>
        <begin position="450"/>
        <end position="461"/>
    </location>
</feature>
<keyword evidence="4" id="KW-1185">Reference proteome</keyword>
<dbReference type="PROSITE" id="PS50090">
    <property type="entry name" value="MYB_LIKE"/>
    <property type="match status" value="1"/>
</dbReference>
<feature type="region of interest" description="Disordered" evidence="1">
    <location>
        <begin position="291"/>
        <end position="318"/>
    </location>
</feature>
<evidence type="ECO:0000313" key="3">
    <source>
        <dbReference type="EMBL" id="KAK3682219.1"/>
    </source>
</evidence>
<dbReference type="Proteomes" id="UP001270362">
    <property type="component" value="Unassembled WGS sequence"/>
</dbReference>
<dbReference type="InterPro" id="IPR001005">
    <property type="entry name" value="SANT/Myb"/>
</dbReference>
<gene>
    <name evidence="3" type="ORF">B0T22DRAFT_484299</name>
</gene>
<sequence>MAGTQPGNNTAPNNTSTCTLRRKLDEARHGTRGPPVRHATISTPATDGVVSSREGRNLDMDMDMNMEQVENLNMNMKRNYPASGDTQAAGSLTHLLPPSSSSWPPAAAIGDIPSYPTDLNALRTTGIPTLGGTGDFSDFDAELDFSVKPGPFLPPAHWAAMPGTARNLDSTSLDLALGIAGDDFDPFITPAHDMEEPKAYGWDNVLDMTPSLALRHTPDSSLPQFPPEFFSMDSPIRMNNMPALYMNDSGFDLTQPSTDTGTAPRAIPSCPEVNAISSSNTINSISSQVASSDSFRLDNPPRGAAGDNGGPFSCQSPWPVAGSPDLSLPYGLPGPHGVSDLSDSYREEFPNSLAIGLLNNSLHISLEEAAREFMSDTGATVSPKDLNIEPSPRHFSSSESMSMLARFNDMDGSSVGSVDGGAGDIPWVFSAGPVEVPRFPGHRTANNLNPPLPTWTPPKQPPALRTQAYTSEHTTTPRPKYRKQQPDRAPPKPRSPSVATGSNGAVASAKGSNMNTKTHGRHSQRPVHPSPYPPPSVTRRSPSTNGANLNTSKPQPSSTDNQNLPSSSSHEQSKSSRSPGSPTRTPRRAHRYGDDAPAAVVILPKHDADNDNENNDNENSSNENRSSSSKNDKETKGDSEKKGIDKNALLLKLRQELKMTYKEIKIVGEFTEPESTLRGRFRTLSKEQKMRVRKPQWTDKDIRLLERGVREHLPAGADLRHATGSIKIPWKKVAEYIKANGGTYTFGNSTCRKRWDELVAEQVYPLGNDIRRPFWG</sequence>
<accession>A0AAE1C7Z1</accession>
<feature type="region of interest" description="Disordered" evidence="1">
    <location>
        <begin position="26"/>
        <end position="54"/>
    </location>
</feature>
<feature type="compositionally biased region" description="Polar residues" evidence="1">
    <location>
        <begin position="497"/>
        <end position="517"/>
    </location>
</feature>
<feature type="region of interest" description="Disordered" evidence="1">
    <location>
        <begin position="440"/>
        <end position="594"/>
    </location>
</feature>